<dbReference type="SUPFAM" id="SSF55031">
    <property type="entry name" value="Bacterial exopeptidase dimerisation domain"/>
    <property type="match status" value="1"/>
</dbReference>
<evidence type="ECO:0000256" key="1">
    <source>
        <dbReference type="PIRNR" id="PIRNR037226"/>
    </source>
</evidence>
<dbReference type="CDD" id="cd03887">
    <property type="entry name" value="M20_Acy1L2"/>
    <property type="match status" value="1"/>
</dbReference>
<dbReference type="Gene3D" id="3.40.630.10">
    <property type="entry name" value="Zn peptidases"/>
    <property type="match status" value="1"/>
</dbReference>
<accession>A0A1G9E4D4</accession>
<dbReference type="SUPFAM" id="SSF53187">
    <property type="entry name" value="Zn-dependent exopeptidases"/>
    <property type="match status" value="1"/>
</dbReference>
<dbReference type="InterPro" id="IPR017144">
    <property type="entry name" value="Xaa-Arg_dipeptidase"/>
</dbReference>
<dbReference type="STRING" id="393762.SAMN05660472_01833"/>
<dbReference type="GO" id="GO:0005737">
    <property type="term" value="C:cytoplasm"/>
    <property type="evidence" value="ECO:0007669"/>
    <property type="project" value="TreeGrafter"/>
</dbReference>
<comment type="similarity">
    <text evidence="1">Belongs to the peptidase M20A family.</text>
</comment>
<gene>
    <name evidence="3" type="ORF">SAMN05660472_01833</name>
</gene>
<evidence type="ECO:0000313" key="4">
    <source>
        <dbReference type="Proteomes" id="UP000198718"/>
    </source>
</evidence>
<dbReference type="Pfam" id="PF01546">
    <property type="entry name" value="Peptidase_M20"/>
    <property type="match status" value="1"/>
</dbReference>
<dbReference type="PANTHER" id="PTHR30575">
    <property type="entry name" value="PEPTIDASE M20"/>
    <property type="match status" value="1"/>
</dbReference>
<dbReference type="GO" id="GO:0071713">
    <property type="term" value="F:para-aminobenzoyl-glutamate hydrolase activity"/>
    <property type="evidence" value="ECO:0007669"/>
    <property type="project" value="TreeGrafter"/>
</dbReference>
<reference evidence="3 4" key="1">
    <citation type="submission" date="2016-10" db="EMBL/GenBank/DDBJ databases">
        <authorList>
            <person name="de Groot N.N."/>
        </authorList>
    </citation>
    <scope>NUCLEOTIDE SEQUENCE [LARGE SCALE GENOMIC DNA]</scope>
    <source>
        <strain evidence="3 4">DSM 18346</strain>
    </source>
</reference>
<dbReference type="OrthoDB" id="9781032at2"/>
<organism evidence="3 4">
    <name type="scientific">Natronincola ferrireducens</name>
    <dbReference type="NCBI Taxonomy" id="393762"/>
    <lineage>
        <taxon>Bacteria</taxon>
        <taxon>Bacillati</taxon>
        <taxon>Bacillota</taxon>
        <taxon>Clostridia</taxon>
        <taxon>Peptostreptococcales</taxon>
        <taxon>Natronincolaceae</taxon>
        <taxon>Natronincola</taxon>
    </lineage>
</organism>
<protein>
    <recommendedName>
        <fullName evidence="1">Peptidase M20 domain-containing protein 2</fullName>
    </recommendedName>
</protein>
<dbReference type="AlphaFoldDB" id="A0A1G9E4D4"/>
<dbReference type="RefSeq" id="WP_090553397.1">
    <property type="nucleotide sequence ID" value="NZ_FNFP01000003.1"/>
</dbReference>
<evidence type="ECO:0000313" key="3">
    <source>
        <dbReference type="EMBL" id="SDK70953.1"/>
    </source>
</evidence>
<dbReference type="InterPro" id="IPR036264">
    <property type="entry name" value="Bact_exopeptidase_dim_dom"/>
</dbReference>
<dbReference type="NCBIfam" id="TIGR01891">
    <property type="entry name" value="amidohydrolases"/>
    <property type="match status" value="1"/>
</dbReference>
<sequence>MDIDQYKERVIRKVDEISKDLFEVSDYIYNHPEYCFEEYLATKKIIGYLENSGFKVQKGLGGLDTAFVATYDTGKPGNHIGLFGEYDAVKGMGHACGHNIMAATALGAGIAVKSVIDEIGGKVSVFGTPAEEGGGGKIIMLENNVFDGIDAAMILHPASDTVVNDISYSRTDIEVNFYGKTAHAATFPEEGISALNAVIQLFNMVNGMGLEVLEKGKIIGIISKGGEDPIYVPDHTQAKFTIRSFKMKYKEELVERFLEICKAVAKATKTTFKYKYIGLPYEDIRNNEKLEDLLAKNLILLGETICPRERELGIGCTDMGNVTHEIPGLQSYIQIAEGTRGHTPEFLEAAGDDRGRNALLKGAKAMGMTTIDLLASKDNMREVKEAFQKMKQRF</sequence>
<dbReference type="PANTHER" id="PTHR30575:SF0">
    <property type="entry name" value="XAA-ARG DIPEPTIDASE"/>
    <property type="match status" value="1"/>
</dbReference>
<dbReference type="Pfam" id="PF07687">
    <property type="entry name" value="M20_dimer"/>
    <property type="match status" value="1"/>
</dbReference>
<proteinExistence type="inferred from homology"/>
<dbReference type="Proteomes" id="UP000198718">
    <property type="component" value="Unassembled WGS sequence"/>
</dbReference>
<dbReference type="InterPro" id="IPR017439">
    <property type="entry name" value="Amidohydrolase"/>
</dbReference>
<keyword evidence="3" id="KW-0378">Hydrolase</keyword>
<dbReference type="GO" id="GO:0016805">
    <property type="term" value="F:dipeptidase activity"/>
    <property type="evidence" value="ECO:0007669"/>
    <property type="project" value="InterPro"/>
</dbReference>
<feature type="domain" description="Peptidase M20 dimerisation" evidence="2">
    <location>
        <begin position="173"/>
        <end position="267"/>
    </location>
</feature>
<dbReference type="GO" id="GO:0046657">
    <property type="term" value="P:folic acid catabolic process"/>
    <property type="evidence" value="ECO:0007669"/>
    <property type="project" value="TreeGrafter"/>
</dbReference>
<dbReference type="EMBL" id="FNFP01000003">
    <property type="protein sequence ID" value="SDK70953.1"/>
    <property type="molecule type" value="Genomic_DNA"/>
</dbReference>
<dbReference type="InterPro" id="IPR011650">
    <property type="entry name" value="Peptidase_M20_dimer"/>
</dbReference>
<evidence type="ECO:0000259" key="2">
    <source>
        <dbReference type="Pfam" id="PF07687"/>
    </source>
</evidence>
<keyword evidence="4" id="KW-1185">Reference proteome</keyword>
<dbReference type="InterPro" id="IPR052030">
    <property type="entry name" value="Peptidase_M20/M20A_hydrolases"/>
</dbReference>
<dbReference type="InterPro" id="IPR002933">
    <property type="entry name" value="Peptidase_M20"/>
</dbReference>
<dbReference type="PIRSF" id="PIRSF037226">
    <property type="entry name" value="Amidohydrolase_ACY1L2_prd"/>
    <property type="match status" value="1"/>
</dbReference>
<name>A0A1G9E4D4_9FIRM</name>
<dbReference type="Gene3D" id="3.30.70.360">
    <property type="match status" value="1"/>
</dbReference>